<dbReference type="RefSeq" id="XP_018298894.1">
    <property type="nucleotide sequence ID" value="XM_018434413.1"/>
</dbReference>
<dbReference type="AlphaFoldDB" id="A0A167R4Y9"/>
<gene>
    <name evidence="1" type="ORF">PHYBLDRAFT_161492</name>
</gene>
<dbReference type="Proteomes" id="UP000077315">
    <property type="component" value="Unassembled WGS sequence"/>
</dbReference>
<organism evidence="1 2">
    <name type="scientific">Phycomyces blakesleeanus (strain ATCC 8743b / DSM 1359 / FGSC 10004 / NBRC 33097 / NRRL 1555)</name>
    <dbReference type="NCBI Taxonomy" id="763407"/>
    <lineage>
        <taxon>Eukaryota</taxon>
        <taxon>Fungi</taxon>
        <taxon>Fungi incertae sedis</taxon>
        <taxon>Mucoromycota</taxon>
        <taxon>Mucoromycotina</taxon>
        <taxon>Mucoromycetes</taxon>
        <taxon>Mucorales</taxon>
        <taxon>Phycomycetaceae</taxon>
        <taxon>Phycomyces</taxon>
    </lineage>
</organism>
<accession>A0A167R4Y9</accession>
<dbReference type="InParanoid" id="A0A167R4Y9"/>
<name>A0A167R4Y9_PHYB8</name>
<dbReference type="VEuPathDB" id="FungiDB:PHYBLDRAFT_161492"/>
<reference evidence="2" key="1">
    <citation type="submission" date="2015-06" db="EMBL/GenBank/DDBJ databases">
        <title>Expansion of signal transduction pathways in fungi by whole-genome duplication.</title>
        <authorList>
            <consortium name="DOE Joint Genome Institute"/>
            <person name="Corrochano L.M."/>
            <person name="Kuo A."/>
            <person name="Marcet-Houben M."/>
            <person name="Polaino S."/>
            <person name="Salamov A."/>
            <person name="Villalobos J.M."/>
            <person name="Alvarez M.I."/>
            <person name="Avalos J."/>
            <person name="Benito E.P."/>
            <person name="Benoit I."/>
            <person name="Burger G."/>
            <person name="Camino L.P."/>
            <person name="Canovas D."/>
            <person name="Cerda-Olmedo E."/>
            <person name="Cheng J.-F."/>
            <person name="Dominguez A."/>
            <person name="Elias M."/>
            <person name="Eslava A.P."/>
            <person name="Glaser F."/>
            <person name="Grimwood J."/>
            <person name="Gutierrez G."/>
            <person name="Heitman J."/>
            <person name="Henrissat B."/>
            <person name="Iturriaga E.A."/>
            <person name="Lang B.F."/>
            <person name="Lavin J.L."/>
            <person name="Lee S."/>
            <person name="Li W."/>
            <person name="Lindquist E."/>
            <person name="Lopez-Garcia S."/>
            <person name="Luque E.M."/>
            <person name="Marcos A.T."/>
            <person name="Martin J."/>
            <person name="McCluskey K."/>
            <person name="Medina H.R."/>
            <person name="Miralles-Duran A."/>
            <person name="Miyazaki A."/>
            <person name="Munoz-Torres E."/>
            <person name="Oguiza J.A."/>
            <person name="Ohm R."/>
            <person name="Olmedo M."/>
            <person name="Orejas M."/>
            <person name="Ortiz-Castellanos L."/>
            <person name="Pisabarro A.G."/>
            <person name="Rodriguez-Romero J."/>
            <person name="Ruiz-Herrera J."/>
            <person name="Ruiz-Vazquez R."/>
            <person name="Sanz C."/>
            <person name="Schackwitz W."/>
            <person name="Schmutz J."/>
            <person name="Shahriari M."/>
            <person name="Shelest E."/>
            <person name="Silva-Franco F."/>
            <person name="Soanes D."/>
            <person name="Syed K."/>
            <person name="Tagua V.G."/>
            <person name="Talbot N.J."/>
            <person name="Thon M."/>
            <person name="De vries R.P."/>
            <person name="Wiebenga A."/>
            <person name="Yadav J.S."/>
            <person name="Braun E.L."/>
            <person name="Baker S."/>
            <person name="Garre V."/>
            <person name="Horwitz B."/>
            <person name="Torres-Martinez S."/>
            <person name="Idnurm A."/>
            <person name="Herrera-Estrella A."/>
            <person name="Gabaldon T."/>
            <person name="Grigoriev I.V."/>
        </authorList>
    </citation>
    <scope>NUCLEOTIDE SEQUENCE [LARGE SCALE GENOMIC DNA]</scope>
    <source>
        <strain evidence="2">NRRL 1555(-)</strain>
    </source>
</reference>
<dbReference type="EMBL" id="KV440971">
    <property type="protein sequence ID" value="OAD80854.1"/>
    <property type="molecule type" value="Genomic_DNA"/>
</dbReference>
<evidence type="ECO:0000313" key="1">
    <source>
        <dbReference type="EMBL" id="OAD80854.1"/>
    </source>
</evidence>
<sequence>MQQSFASLKTKIVKILVKQFIDVNQAMIQQSLTEKVLVEGLEETLDNIAGSGLLSLEDCPTSKSDPLYERQYTHRVINENEITDIVMEKYDADNNAANNNSNEEIVEVKSAVPFKRTYSASEKFECVCTLLNILEDKDINRDFVKKKVSSQVQSKLDFVICL</sequence>
<protein>
    <submittedName>
        <fullName evidence="1">Uncharacterized protein</fullName>
    </submittedName>
</protein>
<dbReference type="GeneID" id="28995319"/>
<evidence type="ECO:0000313" key="2">
    <source>
        <dbReference type="Proteomes" id="UP000077315"/>
    </source>
</evidence>
<keyword evidence="2" id="KW-1185">Reference proteome</keyword>
<proteinExistence type="predicted"/>